<reference evidence="1" key="2">
    <citation type="journal article" date="2023" name="IMA Fungus">
        <title>Comparative genomic study of the Penicillium genus elucidates a diverse pangenome and 15 lateral gene transfer events.</title>
        <authorList>
            <person name="Petersen C."/>
            <person name="Sorensen T."/>
            <person name="Nielsen M.R."/>
            <person name="Sondergaard T.E."/>
            <person name="Sorensen J.L."/>
            <person name="Fitzpatrick D.A."/>
            <person name="Frisvad J.C."/>
            <person name="Nielsen K.L."/>
        </authorList>
    </citation>
    <scope>NUCLEOTIDE SEQUENCE</scope>
    <source>
        <strain evidence="1">IBT 35673</strain>
    </source>
</reference>
<name>A0A9W9R498_PENBR</name>
<sequence>MAKLEDLTIGLQKRLKENLQLLNQSIELVKATRTEIESPVINMDSIRVKMDKVMALSIEQQKICEEELKVEAELDKVEEVARVKRWRPINVEMTL</sequence>
<dbReference type="AlphaFoldDB" id="A0A9W9R498"/>
<accession>A0A9W9R498</accession>
<organism evidence="1 2">
    <name type="scientific">Penicillium brevicompactum</name>
    <dbReference type="NCBI Taxonomy" id="5074"/>
    <lineage>
        <taxon>Eukaryota</taxon>
        <taxon>Fungi</taxon>
        <taxon>Dikarya</taxon>
        <taxon>Ascomycota</taxon>
        <taxon>Pezizomycotina</taxon>
        <taxon>Eurotiomycetes</taxon>
        <taxon>Eurotiomycetidae</taxon>
        <taxon>Eurotiales</taxon>
        <taxon>Aspergillaceae</taxon>
        <taxon>Penicillium</taxon>
    </lineage>
</organism>
<reference evidence="1" key="1">
    <citation type="submission" date="2022-12" db="EMBL/GenBank/DDBJ databases">
        <authorList>
            <person name="Petersen C."/>
        </authorList>
    </citation>
    <scope>NUCLEOTIDE SEQUENCE</scope>
    <source>
        <strain evidence="1">IBT 35673</strain>
    </source>
</reference>
<gene>
    <name evidence="1" type="ORF">N7452_000908</name>
</gene>
<dbReference type="EMBL" id="JAPZBQ010000001">
    <property type="protein sequence ID" value="KAJ5351934.1"/>
    <property type="molecule type" value="Genomic_DNA"/>
</dbReference>
<comment type="caution">
    <text evidence="1">The sequence shown here is derived from an EMBL/GenBank/DDBJ whole genome shotgun (WGS) entry which is preliminary data.</text>
</comment>
<proteinExistence type="predicted"/>
<dbReference type="Proteomes" id="UP001147695">
    <property type="component" value="Unassembled WGS sequence"/>
</dbReference>
<evidence type="ECO:0000313" key="1">
    <source>
        <dbReference type="EMBL" id="KAJ5351934.1"/>
    </source>
</evidence>
<evidence type="ECO:0000313" key="2">
    <source>
        <dbReference type="Proteomes" id="UP001147695"/>
    </source>
</evidence>
<protein>
    <submittedName>
        <fullName evidence="1">Uncharacterized protein</fullName>
    </submittedName>
</protein>